<dbReference type="RefSeq" id="WP_344013328.1">
    <property type="nucleotide sequence ID" value="NZ_BAAAIZ010000041.1"/>
</dbReference>
<name>A0ABP4JLQ2_9ACTN</name>
<dbReference type="EMBL" id="BAAAIZ010000041">
    <property type="protein sequence ID" value="GAA1424878.1"/>
    <property type="molecule type" value="Genomic_DNA"/>
</dbReference>
<keyword evidence="3" id="KW-1185">Reference proteome</keyword>
<accession>A0ABP4JLQ2</accession>
<reference evidence="3" key="1">
    <citation type="journal article" date="2019" name="Int. J. Syst. Evol. Microbiol.">
        <title>The Global Catalogue of Microorganisms (GCM) 10K type strain sequencing project: providing services to taxonomists for standard genome sequencing and annotation.</title>
        <authorList>
            <consortium name="The Broad Institute Genomics Platform"/>
            <consortium name="The Broad Institute Genome Sequencing Center for Infectious Disease"/>
            <person name="Wu L."/>
            <person name="Ma J."/>
        </authorList>
    </citation>
    <scope>NUCLEOTIDE SEQUENCE [LARGE SCALE GENOMIC DNA]</scope>
    <source>
        <strain evidence="3">JCM 11756</strain>
    </source>
</reference>
<evidence type="ECO:0000256" key="1">
    <source>
        <dbReference type="SAM" id="MobiDB-lite"/>
    </source>
</evidence>
<proteinExistence type="predicted"/>
<protein>
    <submittedName>
        <fullName evidence="2">Uncharacterized protein</fullName>
    </submittedName>
</protein>
<comment type="caution">
    <text evidence="2">The sequence shown here is derived from an EMBL/GenBank/DDBJ whole genome shotgun (WGS) entry which is preliminary data.</text>
</comment>
<gene>
    <name evidence="2" type="ORF">GCM10009601_30520</name>
</gene>
<evidence type="ECO:0000313" key="2">
    <source>
        <dbReference type="EMBL" id="GAA1424878.1"/>
    </source>
</evidence>
<sequence length="97" mass="10603">MRGLPEQQIDRPGEPERPGTPRVRTTRRVASGGSGRSWKPQIPAPPRRRQGLGVRIVIAAGWNKTDIGQDGSVTSPHAPRHGDRTLHAMVTGRSSPW</sequence>
<organism evidence="2 3">
    <name type="scientific">Streptomyces thermospinosisporus</name>
    <dbReference type="NCBI Taxonomy" id="161482"/>
    <lineage>
        <taxon>Bacteria</taxon>
        <taxon>Bacillati</taxon>
        <taxon>Actinomycetota</taxon>
        <taxon>Actinomycetes</taxon>
        <taxon>Kitasatosporales</taxon>
        <taxon>Streptomycetaceae</taxon>
        <taxon>Streptomyces</taxon>
    </lineage>
</organism>
<evidence type="ECO:0000313" key="3">
    <source>
        <dbReference type="Proteomes" id="UP001500973"/>
    </source>
</evidence>
<feature type="region of interest" description="Disordered" evidence="1">
    <location>
        <begin position="66"/>
        <end position="97"/>
    </location>
</feature>
<feature type="region of interest" description="Disordered" evidence="1">
    <location>
        <begin position="1"/>
        <end position="51"/>
    </location>
</feature>
<feature type="compositionally biased region" description="Basic and acidic residues" evidence="1">
    <location>
        <begin position="8"/>
        <end position="19"/>
    </location>
</feature>
<dbReference type="Proteomes" id="UP001500973">
    <property type="component" value="Unassembled WGS sequence"/>
</dbReference>